<reference evidence="8" key="1">
    <citation type="journal article" date="2020" name="Nature">
        <title>Giant virus diversity and host interactions through global metagenomics.</title>
        <authorList>
            <person name="Schulz F."/>
            <person name="Roux S."/>
            <person name="Paez-Espino D."/>
            <person name="Jungbluth S."/>
            <person name="Walsh D.A."/>
            <person name="Denef V.J."/>
            <person name="McMahon K.D."/>
            <person name="Konstantinidis K.T."/>
            <person name="Eloe-Fadrosh E.A."/>
            <person name="Kyrpides N.C."/>
            <person name="Woyke T."/>
        </authorList>
    </citation>
    <scope>NUCLEOTIDE SEQUENCE</scope>
    <source>
        <strain evidence="8">GVMAG-M-3300023174-104</strain>
    </source>
</reference>
<protein>
    <recommendedName>
        <fullName evidence="9">J domain-containing protein</fullName>
    </recommendedName>
</protein>
<dbReference type="PRINTS" id="PR00625">
    <property type="entry name" value="JDOMAIN"/>
</dbReference>
<dbReference type="InterPro" id="IPR001305">
    <property type="entry name" value="HSP_DnaJ_Cys-rich_dom"/>
</dbReference>
<dbReference type="GO" id="GO:0030544">
    <property type="term" value="F:Hsp70 protein binding"/>
    <property type="evidence" value="ECO:0007669"/>
    <property type="project" value="InterPro"/>
</dbReference>
<dbReference type="Pfam" id="PF00684">
    <property type="entry name" value="DnaJ_CXXCXGXG"/>
    <property type="match status" value="1"/>
</dbReference>
<feature type="domain" description="CR-type" evidence="7">
    <location>
        <begin position="139"/>
        <end position="228"/>
    </location>
</feature>
<sequence length="449" mass="49963">MSSSCYYSILEITSTATEEEIKKAYRKLALKCHPDKHPENREEMEEKFKSISEAYQVLSDKEKRQLYDRFGKEGLQSGGGGGGGFGGFASPHDIFENIFSGMGTMPNPFFGGRGGRRSKKSPTSSSYHLKLSLSQIAKGVKVKWSFPRKIECEQCQSTGLKSKTREDVSSSRCTECQGRGQKITMTSMGLGMMQQNISECSQCSGTGEFILPRDRCKECNGEGRVISTTAIDVDVPKGIPKTIPIRIKGMGDYHKESKQYLDLDIIVDESTPEQEYQRYSPSLLSMLQSEGVLDPIRDSLHLFHEMVVDMAEVVNGQPLRLKGIEKFRSTLGGAEFSLPIFPNGKLPAPCYCVLQGYGLEYCVHETGETIVGDVVVQIHWKLSTKTTTTIDKIEKKSETFQEFLHRLGQTQSSHRFRGSPFSNGHPGHFDQHPTGHPGHPGHPSQCSQQ</sequence>
<dbReference type="PROSITE" id="PS50076">
    <property type="entry name" value="DNAJ_2"/>
    <property type="match status" value="1"/>
</dbReference>
<dbReference type="SUPFAM" id="SSF57938">
    <property type="entry name" value="DnaJ/Hsp40 cysteine-rich domain"/>
    <property type="match status" value="1"/>
</dbReference>
<evidence type="ECO:0000256" key="4">
    <source>
        <dbReference type="ARBA" id="ARBA00022833"/>
    </source>
</evidence>
<dbReference type="InterPro" id="IPR001623">
    <property type="entry name" value="DnaJ_domain"/>
</dbReference>
<dbReference type="GO" id="GO:0006457">
    <property type="term" value="P:protein folding"/>
    <property type="evidence" value="ECO:0007669"/>
    <property type="project" value="InterPro"/>
</dbReference>
<evidence type="ECO:0000259" key="7">
    <source>
        <dbReference type="PROSITE" id="PS51188"/>
    </source>
</evidence>
<dbReference type="CDD" id="cd10719">
    <property type="entry name" value="DnaJ_zf"/>
    <property type="match status" value="1"/>
</dbReference>
<dbReference type="SMART" id="SM00271">
    <property type="entry name" value="DnaJ"/>
    <property type="match status" value="1"/>
</dbReference>
<dbReference type="InterPro" id="IPR036410">
    <property type="entry name" value="HSP_DnaJ_Cys-rich_dom_sf"/>
</dbReference>
<organism evidence="8">
    <name type="scientific">viral metagenome</name>
    <dbReference type="NCBI Taxonomy" id="1070528"/>
    <lineage>
        <taxon>unclassified sequences</taxon>
        <taxon>metagenomes</taxon>
        <taxon>organismal metagenomes</taxon>
    </lineage>
</organism>
<dbReference type="GO" id="GO:0051082">
    <property type="term" value="F:unfolded protein binding"/>
    <property type="evidence" value="ECO:0007669"/>
    <property type="project" value="InterPro"/>
</dbReference>
<evidence type="ECO:0000259" key="6">
    <source>
        <dbReference type="PROSITE" id="PS50076"/>
    </source>
</evidence>
<dbReference type="InterPro" id="IPR008971">
    <property type="entry name" value="HSP40/DnaJ_pept-bd"/>
</dbReference>
<evidence type="ECO:0008006" key="9">
    <source>
        <dbReference type="Google" id="ProtNLM"/>
    </source>
</evidence>
<dbReference type="Gene3D" id="2.60.260.20">
    <property type="entry name" value="Urease metallochaperone UreE, N-terminal domain"/>
    <property type="match status" value="1"/>
</dbReference>
<dbReference type="GO" id="GO:0008270">
    <property type="term" value="F:zinc ion binding"/>
    <property type="evidence" value="ECO:0007669"/>
    <property type="project" value="UniProtKB-KW"/>
</dbReference>
<dbReference type="CDD" id="cd06257">
    <property type="entry name" value="DnaJ"/>
    <property type="match status" value="1"/>
</dbReference>
<dbReference type="Pfam" id="PF00226">
    <property type="entry name" value="DnaJ"/>
    <property type="match status" value="1"/>
</dbReference>
<dbReference type="AlphaFoldDB" id="A0A6C0D049"/>
<evidence type="ECO:0000256" key="2">
    <source>
        <dbReference type="ARBA" id="ARBA00022737"/>
    </source>
</evidence>
<proteinExistence type="predicted"/>
<dbReference type="Gene3D" id="1.10.287.110">
    <property type="entry name" value="DnaJ domain"/>
    <property type="match status" value="1"/>
</dbReference>
<evidence type="ECO:0000256" key="5">
    <source>
        <dbReference type="SAM" id="MobiDB-lite"/>
    </source>
</evidence>
<dbReference type="InterPro" id="IPR018253">
    <property type="entry name" value="DnaJ_domain_CS"/>
</dbReference>
<dbReference type="PROSITE" id="PS51188">
    <property type="entry name" value="ZF_CR"/>
    <property type="match status" value="1"/>
</dbReference>
<dbReference type="InterPro" id="IPR002939">
    <property type="entry name" value="DnaJ_C"/>
</dbReference>
<dbReference type="SUPFAM" id="SSF46565">
    <property type="entry name" value="Chaperone J-domain"/>
    <property type="match status" value="1"/>
</dbReference>
<keyword evidence="4" id="KW-0862">Zinc</keyword>
<evidence type="ECO:0000256" key="3">
    <source>
        <dbReference type="ARBA" id="ARBA00022771"/>
    </source>
</evidence>
<evidence type="ECO:0000313" key="8">
    <source>
        <dbReference type="EMBL" id="QHT09941.1"/>
    </source>
</evidence>
<feature type="compositionally biased region" description="Low complexity" evidence="5">
    <location>
        <begin position="434"/>
        <end position="443"/>
    </location>
</feature>
<dbReference type="InterPro" id="IPR036869">
    <property type="entry name" value="J_dom_sf"/>
</dbReference>
<dbReference type="Pfam" id="PF01556">
    <property type="entry name" value="DnaJ_C"/>
    <property type="match status" value="1"/>
</dbReference>
<dbReference type="PANTHER" id="PTHR43888">
    <property type="entry name" value="DNAJ-LIKE-2, ISOFORM A-RELATED"/>
    <property type="match status" value="1"/>
</dbReference>
<dbReference type="Gene3D" id="2.10.230.10">
    <property type="entry name" value="Heat shock protein DnaJ, cysteine-rich domain"/>
    <property type="match status" value="1"/>
</dbReference>
<dbReference type="EMBL" id="MN739518">
    <property type="protein sequence ID" value="QHT09941.1"/>
    <property type="molecule type" value="Genomic_DNA"/>
</dbReference>
<keyword evidence="2" id="KW-0677">Repeat</keyword>
<dbReference type="FunFam" id="2.10.230.10:FF:000001">
    <property type="entry name" value="DnaJ subfamily A member 2"/>
    <property type="match status" value="1"/>
</dbReference>
<keyword evidence="1" id="KW-0479">Metal-binding</keyword>
<dbReference type="SUPFAM" id="SSF49493">
    <property type="entry name" value="HSP40/DnaJ peptide-binding domain"/>
    <property type="match status" value="1"/>
</dbReference>
<dbReference type="InterPro" id="IPR044713">
    <property type="entry name" value="DNJA1/2-like"/>
</dbReference>
<accession>A0A6C0D049</accession>
<name>A0A6C0D049_9ZZZZ</name>
<feature type="region of interest" description="Disordered" evidence="5">
    <location>
        <begin position="410"/>
        <end position="449"/>
    </location>
</feature>
<dbReference type="PROSITE" id="PS00636">
    <property type="entry name" value="DNAJ_1"/>
    <property type="match status" value="1"/>
</dbReference>
<evidence type="ECO:0000256" key="1">
    <source>
        <dbReference type="ARBA" id="ARBA00022723"/>
    </source>
</evidence>
<feature type="domain" description="J" evidence="6">
    <location>
        <begin position="5"/>
        <end position="71"/>
    </location>
</feature>
<keyword evidence="3" id="KW-0863">Zinc-finger</keyword>